<protein>
    <submittedName>
        <fullName evidence="2">Uncharacterized protein</fullName>
    </submittedName>
</protein>
<keyword evidence="3" id="KW-1185">Reference proteome</keyword>
<feature type="transmembrane region" description="Helical" evidence="1">
    <location>
        <begin position="140"/>
        <end position="161"/>
    </location>
</feature>
<dbReference type="EMBL" id="MF966379">
    <property type="protein sequence ID" value="ATZ81541.1"/>
    <property type="molecule type" value="Genomic_DNA"/>
</dbReference>
<evidence type="ECO:0000256" key="1">
    <source>
        <dbReference type="SAM" id="Phobius"/>
    </source>
</evidence>
<proteinExistence type="predicted"/>
<feature type="transmembrane region" description="Helical" evidence="1">
    <location>
        <begin position="106"/>
        <end position="128"/>
    </location>
</feature>
<feature type="transmembrane region" description="Helical" evidence="1">
    <location>
        <begin position="79"/>
        <end position="99"/>
    </location>
</feature>
<name>A0A2H4UX97_9VIRU</name>
<accession>A0A2H4UX97</accession>
<sequence>MLAIIDAQKPIQNSFKYVDIKIILAIGKCLSNKPNSNLLHRVIPSSALILLILGIVALFIVMFVVVTIILLLLVLFTKFFIIFVDGFVNDGGAIVLILCIKLKVDVGYCIFCSNISAFVLKLIFKPFILDGTCNKYAETIGGLNTGGSFIFVGSIIVDFVYKNLQVLWTFQIFCLYRNYNLYFNCFELKFEIVYSQAKNTRSNVYICHRPKNATIQQISATTIFVGLVSR</sequence>
<keyword evidence="1" id="KW-1133">Transmembrane helix</keyword>
<keyword evidence="1" id="KW-0472">Membrane</keyword>
<keyword evidence="1" id="KW-0812">Transmembrane</keyword>
<gene>
    <name evidence="2" type="ORF">DiNV_CH01M_ORF55</name>
</gene>
<evidence type="ECO:0000313" key="2">
    <source>
        <dbReference type="EMBL" id="ATZ81541.1"/>
    </source>
</evidence>
<feature type="transmembrane region" description="Helical" evidence="1">
    <location>
        <begin position="48"/>
        <end position="73"/>
    </location>
</feature>
<reference evidence="2" key="1">
    <citation type="journal article" date="2018" name="Infect. Genet. Evol.">
        <title>The dynamic evolution of Drosophila innubila Nudivirus.</title>
        <authorList>
            <person name="Hill T."/>
            <person name="Unckless R.L."/>
        </authorList>
    </citation>
    <scope>NUCLEOTIDE SEQUENCE [LARGE SCALE GENOMIC DNA]</scope>
    <source>
        <strain evidence="2">DiNV_CH01M</strain>
    </source>
</reference>
<dbReference type="Proteomes" id="UP000290195">
    <property type="component" value="Segment"/>
</dbReference>
<evidence type="ECO:0000313" key="3">
    <source>
        <dbReference type="Proteomes" id="UP000290195"/>
    </source>
</evidence>
<organism evidence="2">
    <name type="scientific">Drosophila innubila nudivirus</name>
    <dbReference type="NCBI Taxonomy" id="2057187"/>
    <lineage>
        <taxon>Viruses</taxon>
        <taxon>Viruses incertae sedis</taxon>
        <taxon>Naldaviricetes</taxon>
        <taxon>Lefavirales</taxon>
        <taxon>Nudiviridae</taxon>
        <taxon>Alphanudivirus</taxon>
        <taxon>Alphanudivirus droinnubilae</taxon>
    </lineage>
</organism>